<sequence>MGQKPPLGEYGSVLFMMANVFCESCENTKNFTLYTIAKLLCSFHNGLCPVACLCMDIQGILCTCRFLWICPYNAIQFLPRERQKIKCTKEQAKVNKVSSSIPGSPDRTTNLHNRVTKNEKDILALKTRIACERTSWERRFAELHRKQEQLLAQMASEGALRRMGSESVDTCEVFEECTNDASERIQLQSKCEVSSRADTSTSSSYSCDASEVKSSLPSSSSSVSSVKSWRSSPGPHRVFVPHSALDLQLGHRVRIMLPTGRISTGVLRFMGHLQGEEELHLGIELHSPDHGLRDGSYKGQCYFECKPGHGAFVPFHKLLMAWE</sequence>
<name>A0AAW0N926_9GOBI</name>
<feature type="domain" description="CAP-Gly" evidence="2">
    <location>
        <begin position="271"/>
        <end position="314"/>
    </location>
</feature>
<dbReference type="Proteomes" id="UP001460270">
    <property type="component" value="Unassembled WGS sequence"/>
</dbReference>
<evidence type="ECO:0000313" key="3">
    <source>
        <dbReference type="EMBL" id="KAK7887261.1"/>
    </source>
</evidence>
<dbReference type="InterPro" id="IPR000938">
    <property type="entry name" value="CAP-Gly_domain"/>
</dbReference>
<evidence type="ECO:0000313" key="4">
    <source>
        <dbReference type="Proteomes" id="UP001460270"/>
    </source>
</evidence>
<organism evidence="3 4">
    <name type="scientific">Mugilogobius chulae</name>
    <name type="common">yellowstripe goby</name>
    <dbReference type="NCBI Taxonomy" id="88201"/>
    <lineage>
        <taxon>Eukaryota</taxon>
        <taxon>Metazoa</taxon>
        <taxon>Chordata</taxon>
        <taxon>Craniata</taxon>
        <taxon>Vertebrata</taxon>
        <taxon>Euteleostomi</taxon>
        <taxon>Actinopterygii</taxon>
        <taxon>Neopterygii</taxon>
        <taxon>Teleostei</taxon>
        <taxon>Neoteleostei</taxon>
        <taxon>Acanthomorphata</taxon>
        <taxon>Gobiaria</taxon>
        <taxon>Gobiiformes</taxon>
        <taxon>Gobioidei</taxon>
        <taxon>Gobiidae</taxon>
        <taxon>Gobionellinae</taxon>
        <taxon>Mugilogobius</taxon>
    </lineage>
</organism>
<dbReference type="SUPFAM" id="SSF74924">
    <property type="entry name" value="Cap-Gly domain"/>
    <property type="match status" value="1"/>
</dbReference>
<dbReference type="SMART" id="SM01052">
    <property type="entry name" value="CAP_GLY"/>
    <property type="match status" value="1"/>
</dbReference>
<dbReference type="EMBL" id="JBBPFD010000019">
    <property type="protein sequence ID" value="KAK7887261.1"/>
    <property type="molecule type" value="Genomic_DNA"/>
</dbReference>
<keyword evidence="4" id="KW-1185">Reference proteome</keyword>
<dbReference type="Pfam" id="PF01302">
    <property type="entry name" value="CAP_GLY"/>
    <property type="match status" value="1"/>
</dbReference>
<evidence type="ECO:0000259" key="2">
    <source>
        <dbReference type="PROSITE" id="PS50245"/>
    </source>
</evidence>
<gene>
    <name evidence="3" type="ORF">WMY93_026882</name>
</gene>
<dbReference type="InterPro" id="IPR036859">
    <property type="entry name" value="CAP-Gly_dom_sf"/>
</dbReference>
<comment type="caution">
    <text evidence="3">The sequence shown here is derived from an EMBL/GenBank/DDBJ whole genome shotgun (WGS) entry which is preliminary data.</text>
</comment>
<evidence type="ECO:0000256" key="1">
    <source>
        <dbReference type="SAM" id="MobiDB-lite"/>
    </source>
</evidence>
<dbReference type="PROSITE" id="PS50245">
    <property type="entry name" value="CAP_GLY_2"/>
    <property type="match status" value="1"/>
</dbReference>
<feature type="region of interest" description="Disordered" evidence="1">
    <location>
        <begin position="198"/>
        <end position="234"/>
    </location>
</feature>
<accession>A0AAW0N926</accession>
<protein>
    <recommendedName>
        <fullName evidence="2">CAP-Gly domain-containing protein</fullName>
    </recommendedName>
</protein>
<reference evidence="4" key="1">
    <citation type="submission" date="2024-04" db="EMBL/GenBank/DDBJ databases">
        <title>Salinicola lusitanus LLJ914,a marine bacterium isolated from the Okinawa Trough.</title>
        <authorList>
            <person name="Li J."/>
        </authorList>
    </citation>
    <scope>NUCLEOTIDE SEQUENCE [LARGE SCALE GENOMIC DNA]</scope>
</reference>
<feature type="compositionally biased region" description="Low complexity" evidence="1">
    <location>
        <begin position="198"/>
        <end position="232"/>
    </location>
</feature>
<dbReference type="AlphaFoldDB" id="A0AAW0N926"/>
<dbReference type="Gene3D" id="2.30.30.190">
    <property type="entry name" value="CAP Gly-rich-like domain"/>
    <property type="match status" value="1"/>
</dbReference>
<proteinExistence type="predicted"/>